<name>A0A3M6V971_9STRA</name>
<evidence type="ECO:0000313" key="2">
    <source>
        <dbReference type="EMBL" id="RMX63019.1"/>
    </source>
</evidence>
<protein>
    <submittedName>
        <fullName evidence="2">Uncharacterized protein</fullName>
    </submittedName>
</protein>
<comment type="caution">
    <text evidence="2">The sequence shown here is derived from an EMBL/GenBank/DDBJ whole genome shotgun (WGS) entry which is preliminary data.</text>
</comment>
<dbReference type="AlphaFoldDB" id="A0A3M6V971"/>
<gene>
    <name evidence="2" type="ORF">DD238_007366</name>
</gene>
<keyword evidence="3" id="KW-1185">Reference proteome</keyword>
<evidence type="ECO:0000313" key="3">
    <source>
        <dbReference type="Proteomes" id="UP000282087"/>
    </source>
</evidence>
<accession>A0A3M6V971</accession>
<dbReference type="EMBL" id="QLLG01000463">
    <property type="protein sequence ID" value="RMX63019.1"/>
    <property type="molecule type" value="Genomic_DNA"/>
</dbReference>
<dbReference type="Proteomes" id="UP000282087">
    <property type="component" value="Unassembled WGS sequence"/>
</dbReference>
<reference evidence="2 3" key="1">
    <citation type="submission" date="2018-06" db="EMBL/GenBank/DDBJ databases">
        <title>Comparative genomics of downy mildews reveals potential adaptations to biotrophy.</title>
        <authorList>
            <person name="Fletcher K."/>
            <person name="Klosterman S.J."/>
            <person name="Derevnina L."/>
            <person name="Martin F."/>
            <person name="Koike S."/>
            <person name="Reyes Chin-Wo S."/>
            <person name="Mou B."/>
            <person name="Michelmore R."/>
        </authorList>
    </citation>
    <scope>NUCLEOTIDE SEQUENCE [LARGE SCALE GENOMIC DNA]</scope>
    <source>
        <strain evidence="2 3">R14</strain>
    </source>
</reference>
<organism evidence="2 3">
    <name type="scientific">Peronospora effusa</name>
    <dbReference type="NCBI Taxonomy" id="542832"/>
    <lineage>
        <taxon>Eukaryota</taxon>
        <taxon>Sar</taxon>
        <taxon>Stramenopiles</taxon>
        <taxon>Oomycota</taxon>
        <taxon>Peronosporomycetes</taxon>
        <taxon>Peronosporales</taxon>
        <taxon>Peronosporaceae</taxon>
        <taxon>Peronospora</taxon>
    </lineage>
</organism>
<dbReference type="VEuPathDB" id="FungiDB:DD237_007695"/>
<proteinExistence type="predicted"/>
<sequence>MQHTFRSLSSASTRTPARSTRSSSCRSHARSAASIDSTSSVAAEVAPISSSSTVTLASGSFDNFDSVKDERPKSTAGQRLSTSPVEPALPGKCVDLSAYYTFSKKNSKIIYDESQGLSGFLDYRKLNGTWRPFLFQTIGHQLMLYRVHSTHQVLVMSTDIRSAFQIALEYDGANGAAAPPRWQTITID</sequence>
<feature type="compositionally biased region" description="Low complexity" evidence="1">
    <location>
        <begin position="1"/>
        <end position="34"/>
    </location>
</feature>
<evidence type="ECO:0000256" key="1">
    <source>
        <dbReference type="SAM" id="MobiDB-lite"/>
    </source>
</evidence>
<feature type="region of interest" description="Disordered" evidence="1">
    <location>
        <begin position="1"/>
        <end position="42"/>
    </location>
</feature>